<dbReference type="PROSITE" id="PS00061">
    <property type="entry name" value="ADH_SHORT"/>
    <property type="match status" value="1"/>
</dbReference>
<evidence type="ECO:0000256" key="2">
    <source>
        <dbReference type="ARBA" id="ARBA00023002"/>
    </source>
</evidence>
<dbReference type="Pfam" id="PF00106">
    <property type="entry name" value="adh_short"/>
    <property type="match status" value="1"/>
</dbReference>
<keyword evidence="5" id="KW-1185">Reference proteome</keyword>
<name>A0ABR6DR95_9FLAO</name>
<dbReference type="CDD" id="cd05233">
    <property type="entry name" value="SDR_c"/>
    <property type="match status" value="1"/>
</dbReference>
<dbReference type="EMBL" id="JACJIS010000002">
    <property type="protein sequence ID" value="MBA9074214.1"/>
    <property type="molecule type" value="Genomic_DNA"/>
</dbReference>
<dbReference type="PRINTS" id="PR00080">
    <property type="entry name" value="SDRFAMILY"/>
</dbReference>
<reference evidence="4 5" key="1">
    <citation type="submission" date="2020-08" db="EMBL/GenBank/DDBJ databases">
        <title>Genomic Encyclopedia of Type Strains, Phase IV (KMG-IV): sequencing the most valuable type-strain genomes for metagenomic binning, comparative biology and taxonomic classification.</title>
        <authorList>
            <person name="Goeker M."/>
        </authorList>
    </citation>
    <scope>NUCLEOTIDE SEQUENCE [LARGE SCALE GENOMIC DNA]</scope>
    <source>
        <strain evidence="4 5">DSM 100397</strain>
    </source>
</reference>
<dbReference type="PANTHER" id="PTHR42901:SF1">
    <property type="entry name" value="ALCOHOL DEHYDROGENASE"/>
    <property type="match status" value="1"/>
</dbReference>
<dbReference type="PRINTS" id="PR00081">
    <property type="entry name" value="GDHRDH"/>
</dbReference>
<protein>
    <submittedName>
        <fullName evidence="4">NADP-dependent 3-hydroxy acid dehydrogenase YdfG</fullName>
    </submittedName>
</protein>
<dbReference type="InterPro" id="IPR036291">
    <property type="entry name" value="NAD(P)-bd_dom_sf"/>
</dbReference>
<dbReference type="Gene3D" id="3.40.50.720">
    <property type="entry name" value="NAD(P)-binding Rossmann-like Domain"/>
    <property type="match status" value="1"/>
</dbReference>
<keyword evidence="2" id="KW-0560">Oxidoreductase</keyword>
<dbReference type="InterPro" id="IPR002347">
    <property type="entry name" value="SDR_fam"/>
</dbReference>
<sequence>MEEKSKFQATIADKTILITGGTTGIGRATAHLLAGLGAKVFITGRHQEQLDETIRDAKAQHPDAMLSGITSDLSSGHGIEEVFTALESEFGDIDVLINNAGLAAESAAEGDYGKWGYILDTNLLAYIACANAAIKRMKAKKNGHIVNVGSMSAEIREPGSSVYVATKSGIQGFTAALRKELNPDEIKVTLIEPGAVNTDMQPGTSIERQEKVDAMEMLDAADIAESILFCLTRSKGCDVVSMQVRPLKQLI</sequence>
<accession>A0ABR6DR95</accession>
<organism evidence="4 5">
    <name type="scientific">Flavobacterium gossypii</name>
    <dbReference type="NCBI Taxonomy" id="1646119"/>
    <lineage>
        <taxon>Bacteria</taxon>
        <taxon>Pseudomonadati</taxon>
        <taxon>Bacteroidota</taxon>
        <taxon>Flavobacteriia</taxon>
        <taxon>Flavobacteriales</taxon>
        <taxon>Flavobacteriaceae</taxon>
        <taxon>Flavobacterium</taxon>
    </lineage>
</organism>
<dbReference type="PANTHER" id="PTHR42901">
    <property type="entry name" value="ALCOHOL DEHYDROGENASE"/>
    <property type="match status" value="1"/>
</dbReference>
<comment type="caution">
    <text evidence="4">The sequence shown here is derived from an EMBL/GenBank/DDBJ whole genome shotgun (WGS) entry which is preliminary data.</text>
</comment>
<evidence type="ECO:0000313" key="4">
    <source>
        <dbReference type="EMBL" id="MBA9074214.1"/>
    </source>
</evidence>
<dbReference type="SUPFAM" id="SSF51735">
    <property type="entry name" value="NAD(P)-binding Rossmann-fold domains"/>
    <property type="match status" value="1"/>
</dbReference>
<evidence type="ECO:0000313" key="5">
    <source>
        <dbReference type="Proteomes" id="UP000555003"/>
    </source>
</evidence>
<comment type="similarity">
    <text evidence="1 3">Belongs to the short-chain dehydrogenases/reductases (SDR) family.</text>
</comment>
<evidence type="ECO:0000256" key="1">
    <source>
        <dbReference type="ARBA" id="ARBA00006484"/>
    </source>
</evidence>
<dbReference type="Proteomes" id="UP000555003">
    <property type="component" value="Unassembled WGS sequence"/>
</dbReference>
<evidence type="ECO:0000256" key="3">
    <source>
        <dbReference type="RuleBase" id="RU000363"/>
    </source>
</evidence>
<dbReference type="RefSeq" id="WP_182493801.1">
    <property type="nucleotide sequence ID" value="NZ_JACJIS010000002.1"/>
</dbReference>
<dbReference type="InterPro" id="IPR020904">
    <property type="entry name" value="Sc_DH/Rdtase_CS"/>
</dbReference>
<proteinExistence type="inferred from homology"/>
<gene>
    <name evidence="4" type="ORF">GGR22_002381</name>
</gene>